<comment type="caution">
    <text evidence="2">The sequence shown here is derived from an EMBL/GenBank/DDBJ whole genome shotgun (WGS) entry which is preliminary data.</text>
</comment>
<feature type="compositionally biased region" description="Basic residues" evidence="1">
    <location>
        <begin position="78"/>
        <end position="89"/>
    </location>
</feature>
<sequence>MPGSRFRRRAAGGGWQGRWRLPYSGACADAGPPRGGVPLRKTFDKLVASGQAFSEGVPGGAVSPAGPRPKTAEAAAGAHHHRPVSRRRGPSPPPPSPMLNGAEGARRNPHRTTGPSTGTRSRRSHTPRQMVEITPLEPPDKGGPWGWLRGDDGRRGIAFADEYEVGRRG</sequence>
<feature type="region of interest" description="Disordered" evidence="1">
    <location>
        <begin position="53"/>
        <end position="151"/>
    </location>
</feature>
<feature type="compositionally biased region" description="Basic residues" evidence="1">
    <location>
        <begin position="1"/>
        <end position="10"/>
    </location>
</feature>
<name>A0A7X6AX77_STRMQ</name>
<dbReference type="EMBL" id="JAALLH010000001">
    <property type="protein sequence ID" value="NIY64971.1"/>
    <property type="molecule type" value="Genomic_DNA"/>
</dbReference>
<gene>
    <name evidence="2" type="ORF">SMALB_2948</name>
</gene>
<evidence type="ECO:0000313" key="2">
    <source>
        <dbReference type="EMBL" id="NIY64971.1"/>
    </source>
</evidence>
<evidence type="ECO:0000313" key="3">
    <source>
        <dbReference type="Proteomes" id="UP000536624"/>
    </source>
</evidence>
<reference evidence="2 3" key="1">
    <citation type="submission" date="2020-02" db="EMBL/GenBank/DDBJ databases">
        <title>Streptomyces malaysiensis DSM14702 (JHCC583434, PFL_A843) Genome sequencing and assembly.</title>
        <authorList>
            <person name="Samborskyy M."/>
        </authorList>
    </citation>
    <scope>NUCLEOTIDE SEQUENCE [LARGE SCALE GENOMIC DNA]</scope>
    <source>
        <strain evidence="2 3">DSM 14702</strain>
    </source>
</reference>
<accession>A0A7X6AX77</accession>
<protein>
    <submittedName>
        <fullName evidence="2">Uncharacterized protein</fullName>
    </submittedName>
</protein>
<feature type="compositionally biased region" description="Low complexity" evidence="1">
    <location>
        <begin position="60"/>
        <end position="69"/>
    </location>
</feature>
<proteinExistence type="predicted"/>
<dbReference type="AlphaFoldDB" id="A0A7X6AX77"/>
<dbReference type="Proteomes" id="UP000536624">
    <property type="component" value="Unassembled WGS sequence"/>
</dbReference>
<organism evidence="2 3">
    <name type="scientific">Streptomyces malaysiensis</name>
    <dbReference type="NCBI Taxonomy" id="92644"/>
    <lineage>
        <taxon>Bacteria</taxon>
        <taxon>Bacillati</taxon>
        <taxon>Actinomycetota</taxon>
        <taxon>Actinomycetes</taxon>
        <taxon>Kitasatosporales</taxon>
        <taxon>Streptomycetaceae</taxon>
        <taxon>Streptomyces</taxon>
        <taxon>Streptomyces violaceusniger group</taxon>
    </lineage>
</organism>
<feature type="region of interest" description="Disordered" evidence="1">
    <location>
        <begin position="1"/>
        <end position="37"/>
    </location>
</feature>
<evidence type="ECO:0000256" key="1">
    <source>
        <dbReference type="SAM" id="MobiDB-lite"/>
    </source>
</evidence>